<proteinExistence type="predicted"/>
<feature type="region of interest" description="Disordered" evidence="1">
    <location>
        <begin position="75"/>
        <end position="126"/>
    </location>
</feature>
<organism evidence="2 3">
    <name type="scientific">Liparis tanakae</name>
    <name type="common">Tanaka's snailfish</name>
    <dbReference type="NCBI Taxonomy" id="230148"/>
    <lineage>
        <taxon>Eukaryota</taxon>
        <taxon>Metazoa</taxon>
        <taxon>Chordata</taxon>
        <taxon>Craniata</taxon>
        <taxon>Vertebrata</taxon>
        <taxon>Euteleostomi</taxon>
        <taxon>Actinopterygii</taxon>
        <taxon>Neopterygii</taxon>
        <taxon>Teleostei</taxon>
        <taxon>Neoteleostei</taxon>
        <taxon>Acanthomorphata</taxon>
        <taxon>Eupercaria</taxon>
        <taxon>Perciformes</taxon>
        <taxon>Cottioidei</taxon>
        <taxon>Cottales</taxon>
        <taxon>Liparidae</taxon>
        <taxon>Liparis</taxon>
    </lineage>
</organism>
<evidence type="ECO:0000256" key="1">
    <source>
        <dbReference type="SAM" id="MobiDB-lite"/>
    </source>
</evidence>
<feature type="compositionally biased region" description="Acidic residues" evidence="1">
    <location>
        <begin position="75"/>
        <end position="88"/>
    </location>
</feature>
<comment type="caution">
    <text evidence="2">The sequence shown here is derived from an EMBL/GenBank/DDBJ whole genome shotgun (WGS) entry which is preliminary data.</text>
</comment>
<evidence type="ECO:0000313" key="2">
    <source>
        <dbReference type="EMBL" id="TNN40328.1"/>
    </source>
</evidence>
<protein>
    <submittedName>
        <fullName evidence="2">Uncharacterized protein</fullName>
    </submittedName>
</protein>
<keyword evidence="3" id="KW-1185">Reference proteome</keyword>
<evidence type="ECO:0000313" key="3">
    <source>
        <dbReference type="Proteomes" id="UP000314294"/>
    </source>
</evidence>
<dbReference type="Proteomes" id="UP000314294">
    <property type="component" value="Unassembled WGS sequence"/>
</dbReference>
<reference evidence="2 3" key="1">
    <citation type="submission" date="2019-03" db="EMBL/GenBank/DDBJ databases">
        <title>First draft genome of Liparis tanakae, snailfish: a comprehensive survey of snailfish specific genes.</title>
        <authorList>
            <person name="Kim W."/>
            <person name="Song I."/>
            <person name="Jeong J.-H."/>
            <person name="Kim D."/>
            <person name="Kim S."/>
            <person name="Ryu S."/>
            <person name="Song J.Y."/>
            <person name="Lee S.K."/>
        </authorList>
    </citation>
    <scope>NUCLEOTIDE SEQUENCE [LARGE SCALE GENOMIC DNA]</scope>
    <source>
        <tissue evidence="2">Muscle</tissue>
    </source>
</reference>
<name>A0A4Z2FGM5_9TELE</name>
<sequence>MILVGGRALELPPTNGVDDLCSTQTKRDFRSGAMEGAPRGHIKRLWTEAEKASVRKHFLGQISDDECMFDEDYILDSGTQDDDDDYDSDANIPITPNEIAFSGNEDEGSGSDSDGGDRRQSIRLNPCTKGGLYSEVLHSPLLVSATS</sequence>
<gene>
    <name evidence="2" type="ORF">EYF80_049507</name>
</gene>
<accession>A0A4Z2FGM5</accession>
<dbReference type="AlphaFoldDB" id="A0A4Z2FGM5"/>
<dbReference type="EMBL" id="SRLO01001199">
    <property type="protein sequence ID" value="TNN40328.1"/>
    <property type="molecule type" value="Genomic_DNA"/>
</dbReference>